<reference evidence="2" key="1">
    <citation type="submission" date="2021-06" db="EMBL/GenBank/DDBJ databases">
        <title>Comparative genomics, transcriptomics and evolutionary studies reveal genomic signatures of adaptation to plant cell wall in hemibiotrophic fungi.</title>
        <authorList>
            <consortium name="DOE Joint Genome Institute"/>
            <person name="Baroncelli R."/>
            <person name="Diaz J.F."/>
            <person name="Benocci T."/>
            <person name="Peng M."/>
            <person name="Battaglia E."/>
            <person name="Haridas S."/>
            <person name="Andreopoulos W."/>
            <person name="Labutti K."/>
            <person name="Pangilinan J."/>
            <person name="Floch G.L."/>
            <person name="Makela M.R."/>
            <person name="Henrissat B."/>
            <person name="Grigoriev I.V."/>
            <person name="Crouch J.A."/>
            <person name="De Vries R.P."/>
            <person name="Sukno S.A."/>
            <person name="Thon M.R."/>
        </authorList>
    </citation>
    <scope>NUCLEOTIDE SEQUENCE</scope>
    <source>
        <strain evidence="2">CBS 193.32</strain>
    </source>
</reference>
<protein>
    <submittedName>
        <fullName evidence="2">Uncharacterized protein</fullName>
    </submittedName>
</protein>
<evidence type="ECO:0000313" key="3">
    <source>
        <dbReference type="Proteomes" id="UP001224890"/>
    </source>
</evidence>
<dbReference type="AlphaFoldDB" id="A0AAJ0F1Y4"/>
<feature type="region of interest" description="Disordered" evidence="1">
    <location>
        <begin position="1"/>
        <end position="22"/>
    </location>
</feature>
<comment type="caution">
    <text evidence="2">The sequence shown here is derived from an EMBL/GenBank/DDBJ whole genome shotgun (WGS) entry which is preliminary data.</text>
</comment>
<accession>A0AAJ0F1Y4</accession>
<gene>
    <name evidence="2" type="ORF">BDP55DRAFT_384594</name>
</gene>
<dbReference type="EMBL" id="JAHMHR010000007">
    <property type="protein sequence ID" value="KAK1689952.1"/>
    <property type="molecule type" value="Genomic_DNA"/>
</dbReference>
<evidence type="ECO:0000313" key="2">
    <source>
        <dbReference type="EMBL" id="KAK1689952.1"/>
    </source>
</evidence>
<organism evidence="2 3">
    <name type="scientific">Colletotrichum godetiae</name>
    <dbReference type="NCBI Taxonomy" id="1209918"/>
    <lineage>
        <taxon>Eukaryota</taxon>
        <taxon>Fungi</taxon>
        <taxon>Dikarya</taxon>
        <taxon>Ascomycota</taxon>
        <taxon>Pezizomycotina</taxon>
        <taxon>Sordariomycetes</taxon>
        <taxon>Hypocreomycetidae</taxon>
        <taxon>Glomerellales</taxon>
        <taxon>Glomerellaceae</taxon>
        <taxon>Colletotrichum</taxon>
        <taxon>Colletotrichum acutatum species complex</taxon>
    </lineage>
</organism>
<dbReference type="Proteomes" id="UP001224890">
    <property type="component" value="Unassembled WGS sequence"/>
</dbReference>
<sequence>MNPPVTRQDLRCPRRSMRTSTVRSPQCKSFQRAPAGTYHVHHQALPQSLDSIVPQLLFLESASSSNTFTSYSSIHFGAMASLWHSRSHTDLTFRQYQPRYVVNERFNPPTDTAPNPWRCLTRSVWTSFKLGHPLHPSTPLHVYVGHCQVPIGTAASASLCNAICVHALTTDSGPLSRQGGPGAPAIQQNKVAPLVPVQLQHVFVSSTTCHPRSASFRSSIGGGNLPEPSSVFLLT</sequence>
<dbReference type="RefSeq" id="XP_060433647.1">
    <property type="nucleotide sequence ID" value="XM_060567182.1"/>
</dbReference>
<proteinExistence type="predicted"/>
<evidence type="ECO:0000256" key="1">
    <source>
        <dbReference type="SAM" id="MobiDB-lite"/>
    </source>
</evidence>
<dbReference type="GeneID" id="85451708"/>
<keyword evidence="3" id="KW-1185">Reference proteome</keyword>
<name>A0AAJ0F1Y4_9PEZI</name>